<reference evidence="2" key="1">
    <citation type="submission" date="2022-11" db="EMBL/GenBank/DDBJ databases">
        <authorList>
            <person name="Kikuchi T."/>
        </authorList>
    </citation>
    <scope>NUCLEOTIDE SEQUENCE</scope>
    <source>
        <strain evidence="2">PS1010</strain>
    </source>
</reference>
<dbReference type="EMBL" id="CANHGI010000003">
    <property type="protein sequence ID" value="CAI5446353.1"/>
    <property type="molecule type" value="Genomic_DNA"/>
</dbReference>
<name>A0A9P1IL08_9PELO</name>
<protein>
    <recommendedName>
        <fullName evidence="4">C-type lectin domain-containing protein</fullName>
    </recommendedName>
</protein>
<keyword evidence="3" id="KW-1185">Reference proteome</keyword>
<organism evidence="2 3">
    <name type="scientific">Caenorhabditis angaria</name>
    <dbReference type="NCBI Taxonomy" id="860376"/>
    <lineage>
        <taxon>Eukaryota</taxon>
        <taxon>Metazoa</taxon>
        <taxon>Ecdysozoa</taxon>
        <taxon>Nematoda</taxon>
        <taxon>Chromadorea</taxon>
        <taxon>Rhabditida</taxon>
        <taxon>Rhabditina</taxon>
        <taxon>Rhabditomorpha</taxon>
        <taxon>Rhabditoidea</taxon>
        <taxon>Rhabditidae</taxon>
        <taxon>Peloderinae</taxon>
        <taxon>Caenorhabditis</taxon>
    </lineage>
</organism>
<feature type="chain" id="PRO_5040181306" description="C-type lectin domain-containing protein" evidence="1">
    <location>
        <begin position="19"/>
        <end position="469"/>
    </location>
</feature>
<dbReference type="SUPFAM" id="SSF56436">
    <property type="entry name" value="C-type lectin-like"/>
    <property type="match status" value="2"/>
</dbReference>
<comment type="caution">
    <text evidence="2">The sequence shown here is derived from an EMBL/GenBank/DDBJ whole genome shotgun (WGS) entry which is preliminary data.</text>
</comment>
<sequence>MFSYFFIVIIFLPTIDLAFYEADSDNSDCYDDDDSTSNVTTTTQGPTETYTFPSTTALQSYWRCEQGFIMMNRTTGIWCVIAYQNGTYFNRMQGHEHCVQRHNAILTGIGSEAEKTQISNYIVSIIGPEAVLFVGAQKYTKCRSASNSEFSSCSTNAFFWYNYTSQFLTQQATYGWADNYPTGFPNDLESSTSLIYGAFSYKLGGVYDLSGTAKIGGALCGKPAVEYKMLGKNHRMQKMISYFFILIIFLPTIDVAFYEADSDNSDCYDDEDKSNVTTTTPATTKEYTFAPTTSLKGYFRCEPGFRMFKRTLGNWCITNYVNNTNGNTFNRQQAHEYCSKIYGGILTGIASEAERVELLDWMSGLYSAGKLFVGTQKYTACRDITNVNFTIRCVDRRPFFYYNRTYQFLEQDEAIYGWATGYPRDANNAANQNLVYGAFTVENGGVIDVTGAYKIQGALCGKPAVEVFF</sequence>
<dbReference type="PANTHER" id="PTHR23124">
    <property type="entry name" value="C-TYPE LECTIN DOMAIN-CONTAINING PROTEIN-RELATED-RELATED"/>
    <property type="match status" value="1"/>
</dbReference>
<accession>A0A9P1IL08</accession>
<evidence type="ECO:0000313" key="3">
    <source>
        <dbReference type="Proteomes" id="UP001152747"/>
    </source>
</evidence>
<dbReference type="Proteomes" id="UP001152747">
    <property type="component" value="Unassembled WGS sequence"/>
</dbReference>
<evidence type="ECO:0000256" key="1">
    <source>
        <dbReference type="SAM" id="SignalP"/>
    </source>
</evidence>
<dbReference type="InterPro" id="IPR016187">
    <property type="entry name" value="CTDL_fold"/>
</dbReference>
<gene>
    <name evidence="2" type="ORF">CAMP_LOCUS8990</name>
</gene>
<dbReference type="AlphaFoldDB" id="A0A9P1IL08"/>
<feature type="signal peptide" evidence="1">
    <location>
        <begin position="1"/>
        <end position="18"/>
    </location>
</feature>
<proteinExistence type="predicted"/>
<keyword evidence="1" id="KW-0732">Signal</keyword>
<evidence type="ECO:0008006" key="4">
    <source>
        <dbReference type="Google" id="ProtNLM"/>
    </source>
</evidence>
<evidence type="ECO:0000313" key="2">
    <source>
        <dbReference type="EMBL" id="CAI5446353.1"/>
    </source>
</evidence>